<dbReference type="Proteomes" id="UP000649604">
    <property type="component" value="Unassembled WGS sequence"/>
</dbReference>
<dbReference type="SUPFAM" id="SSF47384">
    <property type="entry name" value="Homodimeric domain of signal transducing histidine kinase"/>
    <property type="match status" value="1"/>
</dbReference>
<proteinExistence type="predicted"/>
<dbReference type="CDD" id="cd00082">
    <property type="entry name" value="HisKA"/>
    <property type="match status" value="1"/>
</dbReference>
<evidence type="ECO:0000313" key="2">
    <source>
        <dbReference type="EMBL" id="MBD3324089.1"/>
    </source>
</evidence>
<evidence type="ECO:0000313" key="3">
    <source>
        <dbReference type="Proteomes" id="UP000649604"/>
    </source>
</evidence>
<dbReference type="InterPro" id="IPR036097">
    <property type="entry name" value="HisK_dim/P_sf"/>
</dbReference>
<evidence type="ECO:0000259" key="1">
    <source>
        <dbReference type="SMART" id="SM00388"/>
    </source>
</evidence>
<dbReference type="InterPro" id="IPR003661">
    <property type="entry name" value="HisK_dim/P_dom"/>
</dbReference>
<name>A0A9D5Q4U8_9BACT</name>
<gene>
    <name evidence="2" type="ORF">GF339_05860</name>
</gene>
<reference evidence="2" key="1">
    <citation type="submission" date="2019-11" db="EMBL/GenBank/DDBJ databases">
        <title>Microbial mats filling the niche in hypersaline microbial mats.</title>
        <authorList>
            <person name="Wong H.L."/>
            <person name="Macleod F.I."/>
            <person name="White R.A. III"/>
            <person name="Burns B.P."/>
        </authorList>
    </citation>
    <scope>NUCLEOTIDE SEQUENCE</scope>
    <source>
        <strain evidence="2">Rbin_158</strain>
    </source>
</reference>
<accession>A0A9D5Q4U8</accession>
<dbReference type="Pfam" id="PF00512">
    <property type="entry name" value="HisKA"/>
    <property type="match status" value="1"/>
</dbReference>
<sequence length="102" mass="11643">MAKEENKAQESELQSNYIRVLSHQLKSPISSIESLLNTISDGFTGEIPPKTQYFIEKAVNRATEAKTMISDLLDYELYSQNQPTPQEELDIVVLTYTLANRY</sequence>
<feature type="domain" description="Signal transduction histidine kinase dimerisation/phosphoacceptor" evidence="1">
    <location>
        <begin position="13"/>
        <end position="81"/>
    </location>
</feature>
<comment type="caution">
    <text evidence="2">The sequence shown here is derived from an EMBL/GenBank/DDBJ whole genome shotgun (WGS) entry which is preliminary data.</text>
</comment>
<dbReference type="AlphaFoldDB" id="A0A9D5Q4U8"/>
<dbReference type="SMART" id="SM00388">
    <property type="entry name" value="HisKA"/>
    <property type="match status" value="1"/>
</dbReference>
<dbReference type="GO" id="GO:0000155">
    <property type="term" value="F:phosphorelay sensor kinase activity"/>
    <property type="evidence" value="ECO:0007669"/>
    <property type="project" value="InterPro"/>
</dbReference>
<dbReference type="Gene3D" id="1.10.287.130">
    <property type="match status" value="1"/>
</dbReference>
<feature type="non-terminal residue" evidence="2">
    <location>
        <position position="102"/>
    </location>
</feature>
<organism evidence="2 3">
    <name type="scientific">candidate division KSB3 bacterium</name>
    <dbReference type="NCBI Taxonomy" id="2044937"/>
    <lineage>
        <taxon>Bacteria</taxon>
        <taxon>candidate division KSB3</taxon>
    </lineage>
</organism>
<dbReference type="EMBL" id="WJJP01000183">
    <property type="protein sequence ID" value="MBD3324089.1"/>
    <property type="molecule type" value="Genomic_DNA"/>
</dbReference>
<protein>
    <recommendedName>
        <fullName evidence="1">Signal transduction histidine kinase dimerisation/phosphoacceptor domain-containing protein</fullName>
    </recommendedName>
</protein>